<proteinExistence type="predicted"/>
<organism evidence="1 2">
    <name type="scientific">Thermoflexibacter ruber</name>
    <dbReference type="NCBI Taxonomy" id="1003"/>
    <lineage>
        <taxon>Bacteria</taxon>
        <taxon>Pseudomonadati</taxon>
        <taxon>Bacteroidota</taxon>
        <taxon>Cytophagia</taxon>
        <taxon>Cytophagales</taxon>
        <taxon>Thermoflexibacteraceae</taxon>
        <taxon>Thermoflexibacter</taxon>
    </lineage>
</organism>
<accession>A0A1I2K242</accession>
<evidence type="ECO:0000313" key="2">
    <source>
        <dbReference type="Proteomes" id="UP000199513"/>
    </source>
</evidence>
<evidence type="ECO:0000313" key="1">
    <source>
        <dbReference type="EMBL" id="SFF60393.1"/>
    </source>
</evidence>
<dbReference type="Proteomes" id="UP000199513">
    <property type="component" value="Unassembled WGS sequence"/>
</dbReference>
<keyword evidence="2" id="KW-1185">Reference proteome</keyword>
<dbReference type="STRING" id="1003.SAMN04488541_10784"/>
<dbReference type="EMBL" id="FONY01000078">
    <property type="protein sequence ID" value="SFF60393.1"/>
    <property type="molecule type" value="Genomic_DNA"/>
</dbReference>
<protein>
    <submittedName>
        <fullName evidence="1">Uncharacterized protein</fullName>
    </submittedName>
</protein>
<dbReference type="AlphaFoldDB" id="A0A1I2K242"/>
<sequence length="178" mass="20870">MPILLFADLLTLTTNGGKNDASVRNHNEFYEQQKENNRRRIEEEDILFYTVQNEANANRLRTTGYPFPSEPNKSDIGEGVYSWETYEEALSHKSHLENNRGVAGLEIMVLGIKKGVFANLLQKDLTLLSDNNREIWHRRYAKTWGGVPNHGLQYIRRANRFGFEHYFHHSIFHLLKFY</sequence>
<name>A0A1I2K242_9BACT</name>
<reference evidence="1 2" key="1">
    <citation type="submission" date="2016-10" db="EMBL/GenBank/DDBJ databases">
        <authorList>
            <person name="de Groot N.N."/>
        </authorList>
    </citation>
    <scope>NUCLEOTIDE SEQUENCE [LARGE SCALE GENOMIC DNA]</scope>
    <source>
        <strain>GEY</strain>
        <strain evidence="2">DSM 9560</strain>
    </source>
</reference>
<gene>
    <name evidence="1" type="ORF">SAMN04488541_10784</name>
</gene>